<proteinExistence type="predicted"/>
<organism evidence="1 2">
    <name type="scientific">Rhodonellum ikkaensis</name>
    <dbReference type="NCBI Taxonomy" id="336829"/>
    <lineage>
        <taxon>Bacteria</taxon>
        <taxon>Pseudomonadati</taxon>
        <taxon>Bacteroidota</taxon>
        <taxon>Cytophagia</taxon>
        <taxon>Cytophagales</taxon>
        <taxon>Cytophagaceae</taxon>
        <taxon>Rhodonellum</taxon>
    </lineage>
</organism>
<dbReference type="Proteomes" id="UP000199663">
    <property type="component" value="Unassembled WGS sequence"/>
</dbReference>
<name>A0A1H3PZJ0_9BACT</name>
<gene>
    <name evidence="1" type="ORF">SAMN05444412_105119</name>
</gene>
<dbReference type="EMBL" id="FNQC01000005">
    <property type="protein sequence ID" value="SDZ06466.1"/>
    <property type="molecule type" value="Genomic_DNA"/>
</dbReference>
<protein>
    <submittedName>
        <fullName evidence="1">Uncharacterized protein</fullName>
    </submittedName>
</protein>
<evidence type="ECO:0000313" key="2">
    <source>
        <dbReference type="Proteomes" id="UP000199663"/>
    </source>
</evidence>
<evidence type="ECO:0000313" key="1">
    <source>
        <dbReference type="EMBL" id="SDZ06466.1"/>
    </source>
</evidence>
<reference evidence="1 2" key="1">
    <citation type="submission" date="2016-10" db="EMBL/GenBank/DDBJ databases">
        <authorList>
            <person name="Varghese N."/>
            <person name="Submissions S."/>
        </authorList>
    </citation>
    <scope>NUCLEOTIDE SEQUENCE [LARGE SCALE GENOMIC DNA]</scope>
    <source>
        <strain evidence="1 2">DSM 17997</strain>
    </source>
</reference>
<sequence>MEFLMHKTGKTQTLFVIHERCLPLQNHTVEQFDSEMEGRSKFGLFFSL</sequence>
<keyword evidence="2" id="KW-1185">Reference proteome</keyword>
<comment type="caution">
    <text evidence="1">The sequence shown here is derived from an EMBL/GenBank/DDBJ whole genome shotgun (WGS) entry which is preliminary data.</text>
</comment>
<accession>A0A1H3PZJ0</accession>